<accession>A0A940MRN9</accession>
<reference evidence="1" key="1">
    <citation type="submission" date="2021-03" db="EMBL/GenBank/DDBJ databases">
        <authorList>
            <person name="So Y."/>
        </authorList>
    </citation>
    <scope>NUCLEOTIDE SEQUENCE</scope>
    <source>
        <strain evidence="1">SG15</strain>
    </source>
</reference>
<proteinExistence type="predicted"/>
<sequence>MPSEKGWEGVVGVPAGAFRFASEHGCMLASLSRDGVAQFHWTAIEQAAAMEMRGPADATAIAMAKLLLAAREQERTQVAARLAEARKAALEEAAVRVEGMRDWHSEKKDAAERMDLHEPYLRYHQRIVAFEDAIDAIRQRGRADQQGEG</sequence>
<evidence type="ECO:0000313" key="1">
    <source>
        <dbReference type="EMBL" id="MBP0492229.1"/>
    </source>
</evidence>
<dbReference type="EMBL" id="JAGIZA010000003">
    <property type="protein sequence ID" value="MBP0492229.1"/>
    <property type="molecule type" value="Genomic_DNA"/>
</dbReference>
<comment type="caution">
    <text evidence="1">The sequence shown here is derived from an EMBL/GenBank/DDBJ whole genome shotgun (WGS) entry which is preliminary data.</text>
</comment>
<dbReference type="RefSeq" id="WP_209371633.1">
    <property type="nucleotide sequence ID" value="NZ_JAGIZA010000003.1"/>
</dbReference>
<dbReference type="AlphaFoldDB" id="A0A940MRN9"/>
<name>A0A940MRN9_9PROT</name>
<gene>
    <name evidence="1" type="ORF">J5Y10_05485</name>
</gene>
<keyword evidence="2" id="KW-1185">Reference proteome</keyword>
<organism evidence="1 2">
    <name type="scientific">Roseomonas indoligenes</name>
    <dbReference type="NCBI Taxonomy" id="2820811"/>
    <lineage>
        <taxon>Bacteria</taxon>
        <taxon>Pseudomonadati</taxon>
        <taxon>Pseudomonadota</taxon>
        <taxon>Alphaproteobacteria</taxon>
        <taxon>Acetobacterales</taxon>
        <taxon>Roseomonadaceae</taxon>
        <taxon>Roseomonas</taxon>
    </lineage>
</organism>
<protein>
    <submittedName>
        <fullName evidence="1">Uncharacterized protein</fullName>
    </submittedName>
</protein>
<evidence type="ECO:0000313" key="2">
    <source>
        <dbReference type="Proteomes" id="UP000677537"/>
    </source>
</evidence>
<dbReference type="Proteomes" id="UP000677537">
    <property type="component" value="Unassembled WGS sequence"/>
</dbReference>